<keyword evidence="7" id="KW-0456">Lyase</keyword>
<dbReference type="KEGG" id="ddn:DND132_2688"/>
<dbReference type="RefSeq" id="WP_014323317.1">
    <property type="nucleotide sequence ID" value="NC_016803.1"/>
</dbReference>
<dbReference type="SUPFAM" id="SSF143081">
    <property type="entry name" value="BB1717-like"/>
    <property type="match status" value="1"/>
</dbReference>
<keyword evidence="5" id="KW-0190">Covalent protein-DNA linkage</keyword>
<organism evidence="10 11">
    <name type="scientific">Pseudodesulfovibrio mercurii</name>
    <dbReference type="NCBI Taxonomy" id="641491"/>
    <lineage>
        <taxon>Bacteria</taxon>
        <taxon>Pseudomonadati</taxon>
        <taxon>Thermodesulfobacteriota</taxon>
        <taxon>Desulfovibrionia</taxon>
        <taxon>Desulfovibrionales</taxon>
        <taxon>Desulfovibrionaceae</taxon>
    </lineage>
</organism>
<dbReference type="GO" id="GO:0016829">
    <property type="term" value="F:lyase activity"/>
    <property type="evidence" value="ECO:0007669"/>
    <property type="project" value="UniProtKB-KW"/>
</dbReference>
<dbReference type="GO" id="GO:0003697">
    <property type="term" value="F:single-stranded DNA binding"/>
    <property type="evidence" value="ECO:0007669"/>
    <property type="project" value="InterPro"/>
</dbReference>
<evidence type="ECO:0000313" key="11">
    <source>
        <dbReference type="Proteomes" id="UP000007845"/>
    </source>
</evidence>
<evidence type="ECO:0000256" key="5">
    <source>
        <dbReference type="ARBA" id="ARBA00023124"/>
    </source>
</evidence>
<evidence type="ECO:0000313" key="10">
    <source>
        <dbReference type="EMBL" id="EGB15891.1"/>
    </source>
</evidence>
<dbReference type="AlphaFoldDB" id="F0JIZ2"/>
<evidence type="ECO:0000256" key="3">
    <source>
        <dbReference type="ARBA" id="ARBA00022763"/>
    </source>
</evidence>
<proteinExistence type="inferred from homology"/>
<keyword evidence="3" id="KW-0227">DNA damage</keyword>
<dbReference type="PANTHER" id="PTHR13604:SF0">
    <property type="entry name" value="ABASIC SITE PROCESSING PROTEIN HMCES"/>
    <property type="match status" value="1"/>
</dbReference>
<protein>
    <recommendedName>
        <fullName evidence="8">Abasic site processing protein</fullName>
        <ecNumber evidence="8">3.4.-.-</ecNumber>
    </recommendedName>
</protein>
<gene>
    <name evidence="10" type="ORF">DND132_2688</name>
</gene>
<dbReference type="eggNOG" id="COG2135">
    <property type="taxonomic scope" value="Bacteria"/>
</dbReference>
<keyword evidence="6" id="KW-0238">DNA-binding</keyword>
<dbReference type="SMR" id="F0JIZ2"/>
<dbReference type="EMBL" id="CP003220">
    <property type="protein sequence ID" value="EGB15891.1"/>
    <property type="molecule type" value="Genomic_DNA"/>
</dbReference>
<accession>F0JIZ2</accession>
<dbReference type="Gene3D" id="3.90.1680.10">
    <property type="entry name" value="SOS response associated peptidase-like"/>
    <property type="match status" value="1"/>
</dbReference>
<evidence type="ECO:0000256" key="1">
    <source>
        <dbReference type="ARBA" id="ARBA00008136"/>
    </source>
</evidence>
<feature type="region of interest" description="Disordered" evidence="9">
    <location>
        <begin position="200"/>
        <end position="235"/>
    </location>
</feature>
<evidence type="ECO:0000256" key="9">
    <source>
        <dbReference type="SAM" id="MobiDB-lite"/>
    </source>
</evidence>
<dbReference type="STRING" id="641491.DND132_2688"/>
<dbReference type="GO" id="GO:0106300">
    <property type="term" value="P:protein-DNA covalent cross-linking repair"/>
    <property type="evidence" value="ECO:0007669"/>
    <property type="project" value="InterPro"/>
</dbReference>
<dbReference type="InterPro" id="IPR036590">
    <property type="entry name" value="SRAP-like"/>
</dbReference>
<dbReference type="HOGENOM" id="CLU_035990_6_2_7"/>
<keyword evidence="4 8" id="KW-0378">Hydrolase</keyword>
<evidence type="ECO:0000256" key="6">
    <source>
        <dbReference type="ARBA" id="ARBA00023125"/>
    </source>
</evidence>
<dbReference type="InterPro" id="IPR003738">
    <property type="entry name" value="SRAP"/>
</dbReference>
<sequence length="235" mass="25607">MCGRFALGIPKKRLEEVFGLPMPDDYAPCYNAAPGSDVLCLDGQGFARRRWGLVPAWADSPQIGARLINARSETVFDKPSFREGARARRLLVPAQAFYEWRREGRVRTPFAFGLRDADCFAMAGIGASWTDPRSGQVLDSLSVLTCPPNAVMADIHERMPVILPPAAWSAWLDPAAERGDLARLLVPYPAGAMRVWPVSPRVNSPVTDGPELLEAVPDPGPDKGPPAPPEQGRLL</sequence>
<dbReference type="PANTHER" id="PTHR13604">
    <property type="entry name" value="DC12-RELATED"/>
    <property type="match status" value="1"/>
</dbReference>
<comment type="similarity">
    <text evidence="1 8">Belongs to the SOS response-associated peptidase family.</text>
</comment>
<dbReference type="EC" id="3.4.-.-" evidence="8"/>
<dbReference type="Pfam" id="PF02586">
    <property type="entry name" value="SRAP"/>
    <property type="match status" value="1"/>
</dbReference>
<evidence type="ECO:0000256" key="8">
    <source>
        <dbReference type="RuleBase" id="RU364100"/>
    </source>
</evidence>
<evidence type="ECO:0000256" key="4">
    <source>
        <dbReference type="ARBA" id="ARBA00022801"/>
    </source>
</evidence>
<evidence type="ECO:0000256" key="7">
    <source>
        <dbReference type="ARBA" id="ARBA00023239"/>
    </source>
</evidence>
<keyword evidence="2 8" id="KW-0645">Protease</keyword>
<dbReference type="Proteomes" id="UP000007845">
    <property type="component" value="Chromosome"/>
</dbReference>
<name>F0JIZ2_9BACT</name>
<dbReference type="GO" id="GO:0006508">
    <property type="term" value="P:proteolysis"/>
    <property type="evidence" value="ECO:0007669"/>
    <property type="project" value="UniProtKB-KW"/>
</dbReference>
<feature type="compositionally biased region" description="Pro residues" evidence="9">
    <location>
        <begin position="218"/>
        <end position="229"/>
    </location>
</feature>
<keyword evidence="11" id="KW-1185">Reference proteome</keyword>
<evidence type="ECO:0000256" key="2">
    <source>
        <dbReference type="ARBA" id="ARBA00022670"/>
    </source>
</evidence>
<reference evidence="10 11" key="1">
    <citation type="journal article" date="2011" name="J. Bacteriol.">
        <title>Genome sequence of the mercury-methylating strain Desulfovibrio desulfuricans ND132.</title>
        <authorList>
            <person name="Brown S.D."/>
            <person name="Gilmour C.C."/>
            <person name="Kucken A.M."/>
            <person name="Wall J.D."/>
            <person name="Elias D.A."/>
            <person name="Brandt C.C."/>
            <person name="Podar M."/>
            <person name="Chertkov O."/>
            <person name="Held B."/>
            <person name="Bruce D.C."/>
            <person name="Detter J.C."/>
            <person name="Tapia R."/>
            <person name="Han C.S."/>
            <person name="Goodwin L.A."/>
            <person name="Cheng J.F."/>
            <person name="Pitluck S."/>
            <person name="Woyke T."/>
            <person name="Mikhailova N."/>
            <person name="Ivanova N.N."/>
            <person name="Han J."/>
            <person name="Lucas S."/>
            <person name="Lapidus A.L."/>
            <person name="Land M.L."/>
            <person name="Hauser L.J."/>
            <person name="Palumbo A.V."/>
        </authorList>
    </citation>
    <scope>NUCLEOTIDE SEQUENCE [LARGE SCALE GENOMIC DNA]</scope>
    <source>
        <strain evidence="10 11">ND132</strain>
    </source>
</reference>
<dbReference type="GO" id="GO:0008233">
    <property type="term" value="F:peptidase activity"/>
    <property type="evidence" value="ECO:0007669"/>
    <property type="project" value="UniProtKB-KW"/>
</dbReference>